<accession>A0A9D1KHK2</accession>
<dbReference type="GO" id="GO:0000155">
    <property type="term" value="F:phosphorelay sensor kinase activity"/>
    <property type="evidence" value="ECO:0007669"/>
    <property type="project" value="InterPro"/>
</dbReference>
<dbReference type="FunFam" id="1.10.287.130:FF:000045">
    <property type="entry name" value="Two-component system sensor histidine kinase/response regulator"/>
    <property type="match status" value="1"/>
</dbReference>
<evidence type="ECO:0000256" key="8">
    <source>
        <dbReference type="SAM" id="Phobius"/>
    </source>
</evidence>
<keyword evidence="8" id="KW-0472">Membrane</keyword>
<feature type="domain" description="Histidine kinase" evidence="10">
    <location>
        <begin position="810"/>
        <end position="1022"/>
    </location>
</feature>
<evidence type="ECO:0000259" key="10">
    <source>
        <dbReference type="PROSITE" id="PS50109"/>
    </source>
</evidence>
<dbReference type="InterPro" id="IPR001789">
    <property type="entry name" value="Sig_transdc_resp-reg_receiver"/>
</dbReference>
<evidence type="ECO:0000313" key="13">
    <source>
        <dbReference type="Proteomes" id="UP000886881"/>
    </source>
</evidence>
<dbReference type="Proteomes" id="UP000886881">
    <property type="component" value="Unassembled WGS sequence"/>
</dbReference>
<keyword evidence="5" id="KW-0238">DNA-binding</keyword>
<dbReference type="InterPro" id="IPR015943">
    <property type="entry name" value="WD40/YVTN_repeat-like_dom_sf"/>
</dbReference>
<evidence type="ECO:0000256" key="5">
    <source>
        <dbReference type="ARBA" id="ARBA00023125"/>
    </source>
</evidence>
<dbReference type="InterPro" id="IPR011006">
    <property type="entry name" value="CheY-like_superfamily"/>
</dbReference>
<dbReference type="InterPro" id="IPR013783">
    <property type="entry name" value="Ig-like_fold"/>
</dbReference>
<dbReference type="PROSITE" id="PS00041">
    <property type="entry name" value="HTH_ARAC_FAMILY_1"/>
    <property type="match status" value="1"/>
</dbReference>
<dbReference type="PROSITE" id="PS50109">
    <property type="entry name" value="HIS_KIN"/>
    <property type="match status" value="1"/>
</dbReference>
<dbReference type="Pfam" id="PF00512">
    <property type="entry name" value="HisKA"/>
    <property type="match status" value="1"/>
</dbReference>
<dbReference type="InterPro" id="IPR018060">
    <property type="entry name" value="HTH_AraC"/>
</dbReference>
<dbReference type="Gene3D" id="3.40.50.2300">
    <property type="match status" value="1"/>
</dbReference>
<dbReference type="InterPro" id="IPR003961">
    <property type="entry name" value="FN3_dom"/>
</dbReference>
<evidence type="ECO:0000313" key="12">
    <source>
        <dbReference type="EMBL" id="HIT46314.1"/>
    </source>
</evidence>
<dbReference type="InterPro" id="IPR004358">
    <property type="entry name" value="Sig_transdc_His_kin-like_C"/>
</dbReference>
<reference evidence="12" key="1">
    <citation type="submission" date="2020-10" db="EMBL/GenBank/DDBJ databases">
        <authorList>
            <person name="Gilroy R."/>
        </authorList>
    </citation>
    <scope>NUCLEOTIDE SEQUENCE</scope>
    <source>
        <strain evidence="12">ChiHecec2B26-709</strain>
    </source>
</reference>
<comment type="catalytic activity">
    <reaction evidence="1">
        <text>ATP + protein L-histidine = ADP + protein N-phospho-L-histidine.</text>
        <dbReference type="EC" id="2.7.13.3"/>
    </reaction>
</comment>
<dbReference type="Pfam" id="PF02518">
    <property type="entry name" value="HATPase_c"/>
    <property type="match status" value="1"/>
</dbReference>
<keyword evidence="6" id="KW-0804">Transcription</keyword>
<dbReference type="CDD" id="cd00063">
    <property type="entry name" value="FN3"/>
    <property type="match status" value="1"/>
</dbReference>
<keyword evidence="8" id="KW-0812">Transmembrane</keyword>
<evidence type="ECO:0000256" key="3">
    <source>
        <dbReference type="ARBA" id="ARBA00022553"/>
    </source>
</evidence>
<comment type="caution">
    <text evidence="12">The sequence shown here is derived from an EMBL/GenBank/DDBJ whole genome shotgun (WGS) entry which is preliminary data.</text>
</comment>
<dbReference type="PROSITE" id="PS01124">
    <property type="entry name" value="HTH_ARAC_FAMILY_2"/>
    <property type="match status" value="1"/>
</dbReference>
<name>A0A9D1KHK2_9BACT</name>
<dbReference type="InterPro" id="IPR003594">
    <property type="entry name" value="HATPase_dom"/>
</dbReference>
<evidence type="ECO:0000259" key="9">
    <source>
        <dbReference type="PROSITE" id="PS01124"/>
    </source>
</evidence>
<dbReference type="PROSITE" id="PS50110">
    <property type="entry name" value="RESPONSE_REGULATORY"/>
    <property type="match status" value="1"/>
</dbReference>
<dbReference type="SUPFAM" id="SSF55874">
    <property type="entry name" value="ATPase domain of HSP90 chaperone/DNA topoisomerase II/histidine kinase"/>
    <property type="match status" value="1"/>
</dbReference>
<evidence type="ECO:0000256" key="1">
    <source>
        <dbReference type="ARBA" id="ARBA00000085"/>
    </source>
</evidence>
<feature type="transmembrane region" description="Helical" evidence="8">
    <location>
        <begin position="767"/>
        <end position="788"/>
    </location>
</feature>
<dbReference type="PANTHER" id="PTHR43547:SF2">
    <property type="entry name" value="HYBRID SIGNAL TRANSDUCTION HISTIDINE KINASE C"/>
    <property type="match status" value="1"/>
</dbReference>
<reference evidence="12" key="2">
    <citation type="journal article" date="2021" name="PeerJ">
        <title>Extensive microbial diversity within the chicken gut microbiome revealed by metagenomics and culture.</title>
        <authorList>
            <person name="Gilroy R."/>
            <person name="Ravi A."/>
            <person name="Getino M."/>
            <person name="Pursley I."/>
            <person name="Horton D.L."/>
            <person name="Alikhan N.F."/>
            <person name="Baker D."/>
            <person name="Gharbi K."/>
            <person name="Hall N."/>
            <person name="Watson M."/>
            <person name="Adriaenssens E.M."/>
            <person name="Foster-Nyarko E."/>
            <person name="Jarju S."/>
            <person name="Secka A."/>
            <person name="Antonio M."/>
            <person name="Oren A."/>
            <person name="Chaudhuri R.R."/>
            <person name="La Ragione R."/>
            <person name="Hildebrand F."/>
            <person name="Pallen M.J."/>
        </authorList>
    </citation>
    <scope>NUCLEOTIDE SEQUENCE</scope>
    <source>
        <strain evidence="12">ChiHecec2B26-709</strain>
    </source>
</reference>
<dbReference type="Gene3D" id="1.10.10.60">
    <property type="entry name" value="Homeodomain-like"/>
    <property type="match status" value="2"/>
</dbReference>
<dbReference type="InterPro" id="IPR011110">
    <property type="entry name" value="Reg_prop"/>
</dbReference>
<evidence type="ECO:0000259" key="11">
    <source>
        <dbReference type="PROSITE" id="PS50110"/>
    </source>
</evidence>
<evidence type="ECO:0000256" key="7">
    <source>
        <dbReference type="PROSITE-ProRule" id="PRU00169"/>
    </source>
</evidence>
<evidence type="ECO:0000256" key="4">
    <source>
        <dbReference type="ARBA" id="ARBA00023015"/>
    </source>
</evidence>
<keyword evidence="4" id="KW-0805">Transcription regulation</keyword>
<keyword evidence="8" id="KW-1133">Transmembrane helix</keyword>
<dbReference type="SUPFAM" id="SSF47384">
    <property type="entry name" value="Homodimeric domain of signal transducing histidine kinase"/>
    <property type="match status" value="1"/>
</dbReference>
<feature type="modified residue" description="4-aspartylphosphate" evidence="7">
    <location>
        <position position="1108"/>
    </location>
</feature>
<sequence length="1312" mass="144166">MYQDSDGFIWFGSLEGLTRYGGYDFRVIEPSEQDAKYWTDRYVKRILEDDNHFLWLVTDSDKVACYDKRHECFVDWSGCGQWLGNYDSVTLGGNGDVWVWSESGGCRRVFFSGGVLKSEEFSVSAGNLPSDRVNEVLASDTGGVWICTSGGLLKVKGGARQYYAGGKECEYVIWTPSGNLLVCGDGSVLRLSSDAAVRPFCRLETGEGGTFSMKDFWTDGDTLFLLFDSGIRAVNLSDACEVPVPDSPALVNKCMRDESGDLWWSANMGVISYVDVGSGRLHRLELISPGRLDEIGIERFSVTSAPDGKKWISLFGGGLFSYDPESGELVHFSYHIGESSVISSDYLLCVMADMGGNIWTGAEYQGVNMLIPSRAGAKYYYPADSTLVDRSNTIRMIRRVDGFGIFVAARKGQLYLYDEELRSGALYMDSAPVTDVLLDCKDRLWLATRGEGLVVQGRWSKASAADPDALSDNNVYDLHADRAGRVWVATLGGGINLAEEADGKLKFRHFFAESSGKRNVRCIEEDSEGRLWVGTNGGIVVFDPDSLVADDEAWTEFSFEKGTLPGNEIRSIYADSSGTVWCSVSGVGLAGCRMEAELKNCRFRVIKSSNGLGNNVIQSMVEDHSGRLWMGTEYGLSCFDPKTGHIENHVFSRIAPGNVYMENSADVLADGRLAFGTNHGFAVIDPEEISGRSAVPHVRFTSCHVDGRLMRPGDEDYGDLQSSNSVQLPSLAPGRYTFSVRALNPQGIWGPESSLDILISPPFWRSWIAVLMYIFVAAAALIAAYRFVDLKKKARLEREMTDYKLAFFTNVSHEFRTPLTLIRNAEEKLSSLHAEDSAAASSLRILKNNVDRMLRLVNQLLEFRKVQEGVFRVKTEDVMPVESLRDAICDFRDVSESKSMKISFEVRKNPGKVRIAAKVLDMAFYNILSNAVKYSPSGSDVIVCVGIDGGRVFVEVADSGGGIPEEFRDRLFDRFVGNPTSGDSMGLGLHISHEMLAAAGGELSYAPKEGGSVFRISLPVMSEGTPGPDRECLDAFVEEVAGNAAKNPVGAPPSGKGGKSLLIIEDNTEIRNFLVAELAGEYRVSSAADGAEGLEAVRGISPDIVLCDILMPCMNGYDVVSAMKLDFATSHIPVILMTALCSEDDEIKGRECGADSYVRKPFSLKLLRSHIGQILASRESLRRRYAGMSTPSSTDIGVETGSLSARDGEFLDRFKSMVEAGLQDAAFSTEDLPARLGVSRTVFYRKVRSLLSCTPNEFLRECRMNRAAELLSASDLNISEVSYSVGIDDPLYFSRCFKKHFGLSPKEYRSRK</sequence>
<dbReference type="SMART" id="SM00448">
    <property type="entry name" value="REC"/>
    <property type="match status" value="1"/>
</dbReference>
<dbReference type="GO" id="GO:0003700">
    <property type="term" value="F:DNA-binding transcription factor activity"/>
    <property type="evidence" value="ECO:0007669"/>
    <property type="project" value="InterPro"/>
</dbReference>
<dbReference type="Gene3D" id="2.60.40.10">
    <property type="entry name" value="Immunoglobulins"/>
    <property type="match status" value="1"/>
</dbReference>
<feature type="domain" description="HTH araC/xylS-type" evidence="9">
    <location>
        <begin position="1212"/>
        <end position="1311"/>
    </location>
</feature>
<dbReference type="InterPro" id="IPR003661">
    <property type="entry name" value="HisK_dim/P_dom"/>
</dbReference>
<dbReference type="SMART" id="SM00388">
    <property type="entry name" value="HisKA"/>
    <property type="match status" value="1"/>
</dbReference>
<dbReference type="InterPro" id="IPR036890">
    <property type="entry name" value="HATPase_C_sf"/>
</dbReference>
<dbReference type="SUPFAM" id="SSF46689">
    <property type="entry name" value="Homeodomain-like"/>
    <property type="match status" value="1"/>
</dbReference>
<gene>
    <name evidence="12" type="ORF">IAC35_00470</name>
</gene>
<dbReference type="SMART" id="SM00387">
    <property type="entry name" value="HATPase_c"/>
    <property type="match status" value="1"/>
</dbReference>
<dbReference type="Pfam" id="PF00072">
    <property type="entry name" value="Response_reg"/>
    <property type="match status" value="1"/>
</dbReference>
<dbReference type="PRINTS" id="PR00344">
    <property type="entry name" value="BCTRLSENSOR"/>
</dbReference>
<organism evidence="12 13">
    <name type="scientific">Candidatus Cryptobacteroides merdipullorum</name>
    <dbReference type="NCBI Taxonomy" id="2840771"/>
    <lineage>
        <taxon>Bacteria</taxon>
        <taxon>Pseudomonadati</taxon>
        <taxon>Bacteroidota</taxon>
        <taxon>Bacteroidia</taxon>
        <taxon>Bacteroidales</taxon>
        <taxon>Candidatus Cryptobacteroides</taxon>
    </lineage>
</organism>
<dbReference type="SMART" id="SM00342">
    <property type="entry name" value="HTH_ARAC"/>
    <property type="match status" value="1"/>
</dbReference>
<keyword evidence="3 7" id="KW-0597">Phosphoprotein</keyword>
<dbReference type="SUPFAM" id="SSF52172">
    <property type="entry name" value="CheY-like"/>
    <property type="match status" value="1"/>
</dbReference>
<protein>
    <recommendedName>
        <fullName evidence="2">histidine kinase</fullName>
        <ecNumber evidence="2">2.7.13.3</ecNumber>
    </recommendedName>
</protein>
<dbReference type="Pfam" id="PF12833">
    <property type="entry name" value="HTH_18"/>
    <property type="match status" value="1"/>
</dbReference>
<dbReference type="InterPro" id="IPR018062">
    <property type="entry name" value="HTH_AraC-typ_CS"/>
</dbReference>
<feature type="domain" description="Response regulatory" evidence="11">
    <location>
        <begin position="1060"/>
        <end position="1175"/>
    </location>
</feature>
<proteinExistence type="predicted"/>
<dbReference type="Gene3D" id="3.30.565.10">
    <property type="entry name" value="Histidine kinase-like ATPase, C-terminal domain"/>
    <property type="match status" value="1"/>
</dbReference>
<dbReference type="InterPro" id="IPR036097">
    <property type="entry name" value="HisK_dim/P_sf"/>
</dbReference>
<dbReference type="Gene3D" id="1.10.287.130">
    <property type="match status" value="1"/>
</dbReference>
<dbReference type="InterPro" id="IPR009057">
    <property type="entry name" value="Homeodomain-like_sf"/>
</dbReference>
<dbReference type="Pfam" id="PF07494">
    <property type="entry name" value="Reg_prop"/>
    <property type="match status" value="3"/>
</dbReference>
<evidence type="ECO:0000256" key="6">
    <source>
        <dbReference type="ARBA" id="ARBA00023163"/>
    </source>
</evidence>
<dbReference type="PANTHER" id="PTHR43547">
    <property type="entry name" value="TWO-COMPONENT HISTIDINE KINASE"/>
    <property type="match status" value="1"/>
</dbReference>
<dbReference type="SUPFAM" id="SSF63829">
    <property type="entry name" value="Calcium-dependent phosphotriesterase"/>
    <property type="match status" value="2"/>
</dbReference>
<dbReference type="EMBL" id="DVLC01000007">
    <property type="protein sequence ID" value="HIT46314.1"/>
    <property type="molecule type" value="Genomic_DNA"/>
</dbReference>
<dbReference type="Gene3D" id="2.130.10.10">
    <property type="entry name" value="YVTN repeat-like/Quinoprotein amine dehydrogenase"/>
    <property type="match status" value="3"/>
</dbReference>
<dbReference type="InterPro" id="IPR005467">
    <property type="entry name" value="His_kinase_dom"/>
</dbReference>
<dbReference type="CDD" id="cd00082">
    <property type="entry name" value="HisKA"/>
    <property type="match status" value="1"/>
</dbReference>
<dbReference type="GO" id="GO:0043565">
    <property type="term" value="F:sequence-specific DNA binding"/>
    <property type="evidence" value="ECO:0007669"/>
    <property type="project" value="InterPro"/>
</dbReference>
<dbReference type="EC" id="2.7.13.3" evidence="2"/>
<evidence type="ECO:0000256" key="2">
    <source>
        <dbReference type="ARBA" id="ARBA00012438"/>
    </source>
</evidence>